<feature type="transmembrane region" description="Helical" evidence="1">
    <location>
        <begin position="46"/>
        <end position="64"/>
    </location>
</feature>
<accession>A0A0D2PK34</accession>
<keyword evidence="1" id="KW-0472">Membrane</keyword>
<sequence length="179" mass="20183">MAPRSIEVVFLSLSPRIHTLRALIISSLLLISANIEWTLVWPVSPVKQGFWIALYAFIAVHQLLSTFRLPILYGAIELPILIAEVVGTGHYAKNVLLQSWVPETFVFHAVLAWIVVGTLSLTIGFRIADIIYSKGQSLIRPFDILSHEKKSSQSNSVEMGWLTRFHILFGRSIWGKNFV</sequence>
<keyword evidence="1" id="KW-1133">Transmembrane helix</keyword>
<reference evidence="3" key="1">
    <citation type="submission" date="2014-04" db="EMBL/GenBank/DDBJ databases">
        <title>Evolutionary Origins and Diversification of the Mycorrhizal Mutualists.</title>
        <authorList>
            <consortium name="DOE Joint Genome Institute"/>
            <consortium name="Mycorrhizal Genomics Consortium"/>
            <person name="Kohler A."/>
            <person name="Kuo A."/>
            <person name="Nagy L.G."/>
            <person name="Floudas D."/>
            <person name="Copeland A."/>
            <person name="Barry K.W."/>
            <person name="Cichocki N."/>
            <person name="Veneault-Fourrey C."/>
            <person name="LaButti K."/>
            <person name="Lindquist E.A."/>
            <person name="Lipzen A."/>
            <person name="Lundell T."/>
            <person name="Morin E."/>
            <person name="Murat C."/>
            <person name="Riley R."/>
            <person name="Ohm R."/>
            <person name="Sun H."/>
            <person name="Tunlid A."/>
            <person name="Henrissat B."/>
            <person name="Grigoriev I.V."/>
            <person name="Hibbett D.S."/>
            <person name="Martin F."/>
        </authorList>
    </citation>
    <scope>NUCLEOTIDE SEQUENCE [LARGE SCALE GENOMIC DNA]</scope>
    <source>
        <strain evidence="3">FD-334 SS-4</strain>
    </source>
</reference>
<gene>
    <name evidence="2" type="ORF">HYPSUDRAFT_68541</name>
</gene>
<dbReference type="Proteomes" id="UP000054270">
    <property type="component" value="Unassembled WGS sequence"/>
</dbReference>
<evidence type="ECO:0000256" key="1">
    <source>
        <dbReference type="SAM" id="Phobius"/>
    </source>
</evidence>
<dbReference type="AlphaFoldDB" id="A0A0D2PK34"/>
<organism evidence="2 3">
    <name type="scientific">Hypholoma sublateritium (strain FD-334 SS-4)</name>
    <dbReference type="NCBI Taxonomy" id="945553"/>
    <lineage>
        <taxon>Eukaryota</taxon>
        <taxon>Fungi</taxon>
        <taxon>Dikarya</taxon>
        <taxon>Basidiomycota</taxon>
        <taxon>Agaricomycotina</taxon>
        <taxon>Agaricomycetes</taxon>
        <taxon>Agaricomycetidae</taxon>
        <taxon>Agaricales</taxon>
        <taxon>Agaricineae</taxon>
        <taxon>Strophariaceae</taxon>
        <taxon>Hypholoma</taxon>
    </lineage>
</organism>
<evidence type="ECO:0000313" key="3">
    <source>
        <dbReference type="Proteomes" id="UP000054270"/>
    </source>
</evidence>
<evidence type="ECO:0000313" key="2">
    <source>
        <dbReference type="EMBL" id="KJA20330.1"/>
    </source>
</evidence>
<feature type="transmembrane region" description="Helical" evidence="1">
    <location>
        <begin position="104"/>
        <end position="128"/>
    </location>
</feature>
<name>A0A0D2PK34_HYPSF</name>
<keyword evidence="3" id="KW-1185">Reference proteome</keyword>
<keyword evidence="1" id="KW-0812">Transmembrane</keyword>
<proteinExistence type="predicted"/>
<feature type="transmembrane region" description="Helical" evidence="1">
    <location>
        <begin position="20"/>
        <end position="40"/>
    </location>
</feature>
<protein>
    <submittedName>
        <fullName evidence="2">Uncharacterized protein</fullName>
    </submittedName>
</protein>
<dbReference type="EMBL" id="KN817568">
    <property type="protein sequence ID" value="KJA20330.1"/>
    <property type="molecule type" value="Genomic_DNA"/>
</dbReference>